<reference evidence="4 5" key="1">
    <citation type="submission" date="2016-10" db="EMBL/GenBank/DDBJ databases">
        <authorList>
            <person name="de Groot N.N."/>
        </authorList>
    </citation>
    <scope>NUCLEOTIDE SEQUENCE [LARGE SCALE GENOMIC DNA]</scope>
    <source>
        <strain evidence="4 5">DSM 40306</strain>
    </source>
</reference>
<dbReference type="STRING" id="67331.SAMN04490357_5034"/>
<evidence type="ECO:0000256" key="1">
    <source>
        <dbReference type="ARBA" id="ARBA00007358"/>
    </source>
</evidence>
<dbReference type="AlphaFoldDB" id="A0A1H5BC55"/>
<keyword evidence="2" id="KW-0560">Oxidoreductase</keyword>
<dbReference type="GO" id="GO:0004022">
    <property type="term" value="F:alcohol dehydrogenase (NAD+) activity"/>
    <property type="evidence" value="ECO:0007669"/>
    <property type="project" value="TreeGrafter"/>
</dbReference>
<sequence length="404" mass="42706">MEPVWSLSRHPLTRVAYGLDGLSQWLTRHAGRRLTILVDAAVADGEAEARVRERAAWADRDTERIVLSGPGDLASVTRLAADLADREFVVAIGGGSLLDQAKLAVLLGSDPAVGDRLTVRQRSGLVLLSADSAPRVPLVAVPTTVGTGSELSGAVCLSTPEGKRLVLGNGLQPEVAVYDAVATRTLPGDLLAEGVLEVLFRLAGMYAGDHRELPTEDAFAETLLRRLVRLGDEVAAARAAGTAPGDATRLEIAKLSGLSHQPWLNLGRDPCACKGWYLANELSTALGVRKMTAAAALLPPLWRRITRPDPRWGSAARLERLWRAVSAARTAPGPVDDPASGIDALLDDWGIRRSLDAPPERVAEVARATVRAWGQGLPTLGALTLADVHEVMAEAVGAPALAGR</sequence>
<evidence type="ECO:0000259" key="3">
    <source>
        <dbReference type="Pfam" id="PF00465"/>
    </source>
</evidence>
<dbReference type="RefSeq" id="WP_074993153.1">
    <property type="nucleotide sequence ID" value="NZ_FNTD01000004.1"/>
</dbReference>
<dbReference type="InterPro" id="IPR039697">
    <property type="entry name" value="Alcohol_dehydrogenase_Fe"/>
</dbReference>
<proteinExistence type="inferred from homology"/>
<dbReference type="PANTHER" id="PTHR11496:SF102">
    <property type="entry name" value="ALCOHOL DEHYDROGENASE 4"/>
    <property type="match status" value="1"/>
</dbReference>
<dbReference type="SUPFAM" id="SSF56796">
    <property type="entry name" value="Dehydroquinate synthase-like"/>
    <property type="match status" value="1"/>
</dbReference>
<evidence type="ECO:0000256" key="2">
    <source>
        <dbReference type="ARBA" id="ARBA00023002"/>
    </source>
</evidence>
<comment type="similarity">
    <text evidence="1">Belongs to the iron-containing alcohol dehydrogenase family.</text>
</comment>
<gene>
    <name evidence="4" type="ORF">SAMN04490357_5034</name>
</gene>
<feature type="domain" description="Alcohol dehydrogenase iron-type/glycerol dehydrogenase GldA" evidence="3">
    <location>
        <begin position="22"/>
        <end position="179"/>
    </location>
</feature>
<evidence type="ECO:0000313" key="4">
    <source>
        <dbReference type="EMBL" id="SED51926.1"/>
    </source>
</evidence>
<dbReference type="Proteomes" id="UP000182375">
    <property type="component" value="Unassembled WGS sequence"/>
</dbReference>
<dbReference type="InterPro" id="IPR049692">
    <property type="entry name" value="Daptide_DH"/>
</dbReference>
<protein>
    <submittedName>
        <fullName evidence="4">NADP-dependent alcohol dehydrogenase</fullName>
    </submittedName>
</protein>
<name>A0A1H5BC55_9ACTN</name>
<dbReference type="NCBIfam" id="NF041822">
    <property type="entry name" value="daptide_DH"/>
    <property type="match status" value="1"/>
</dbReference>
<dbReference type="GeneID" id="95514120"/>
<accession>A0A1H5BC55</accession>
<organism evidence="4 5">
    <name type="scientific">Streptomyces misionensis</name>
    <dbReference type="NCBI Taxonomy" id="67331"/>
    <lineage>
        <taxon>Bacteria</taxon>
        <taxon>Bacillati</taxon>
        <taxon>Actinomycetota</taxon>
        <taxon>Actinomycetes</taxon>
        <taxon>Kitasatosporales</taxon>
        <taxon>Streptomycetaceae</taxon>
        <taxon>Streptomyces</taxon>
    </lineage>
</organism>
<dbReference type="GO" id="GO:0046872">
    <property type="term" value="F:metal ion binding"/>
    <property type="evidence" value="ECO:0007669"/>
    <property type="project" value="InterPro"/>
</dbReference>
<dbReference type="InterPro" id="IPR001670">
    <property type="entry name" value="ADH_Fe/GldA"/>
</dbReference>
<dbReference type="EMBL" id="FNTD01000004">
    <property type="protein sequence ID" value="SED51926.1"/>
    <property type="molecule type" value="Genomic_DNA"/>
</dbReference>
<dbReference type="Gene3D" id="3.40.50.1970">
    <property type="match status" value="1"/>
</dbReference>
<dbReference type="PANTHER" id="PTHR11496">
    <property type="entry name" value="ALCOHOL DEHYDROGENASE"/>
    <property type="match status" value="1"/>
</dbReference>
<evidence type="ECO:0000313" key="5">
    <source>
        <dbReference type="Proteomes" id="UP000182375"/>
    </source>
</evidence>
<dbReference type="Pfam" id="PF00465">
    <property type="entry name" value="Fe-ADH"/>
    <property type="match status" value="1"/>
</dbReference>